<evidence type="ECO:0000256" key="7">
    <source>
        <dbReference type="ARBA" id="ARBA00022801"/>
    </source>
</evidence>
<name>A0A9J6ZAN4_9BACL</name>
<dbReference type="PANTHER" id="PTHR30001:SF1">
    <property type="entry name" value="RIBONUCLEASE E_G-LIKE PROTEIN, CHLOROPLASTIC"/>
    <property type="match status" value="1"/>
</dbReference>
<evidence type="ECO:0000256" key="4">
    <source>
        <dbReference type="ARBA" id="ARBA00022722"/>
    </source>
</evidence>
<dbReference type="KEGG" id="plig:NAG76_13745"/>
<keyword evidence="8" id="KW-0460">Magnesium</keyword>
<sequence length="403" mass="46220">MKQLLIHMNQTHTQAALLVDEQLTEFFVEQTTERSLVGNFYKGIVQNVLPGMQAAFIDIGIMKNAFIYIDDMLDPNMDKQPQQKPTISQVTYPGQELIVQVVKDPFGNKGARVTTHYNLAGRWLVYMPKADYIGISKKVVDEQEKERLKQIGAKLISDVEGIILRTAAIGKTMESLQADVDHLRHVWQHITDTANNTQAPYLLHSEEQLLKRIFRDLYQSDVDEIWVSSPELHDEVQLIMKLVAPQESPEIRSYVQQQHAIISQYGVHKQLVSAFGRKIPLNNGGYIIWEETEALTVIDVNTGKFVGHNNLEDTLYQTNAEAAELIVRLLRLRDTGGIIIIDFIDMEHEENRNRIYKILHDSVKYDGAKCVVFGWTRLGLMELTRKKARDSYTSKYLQEIQLK</sequence>
<evidence type="ECO:0000256" key="6">
    <source>
        <dbReference type="ARBA" id="ARBA00022759"/>
    </source>
</evidence>
<evidence type="ECO:0000259" key="11">
    <source>
        <dbReference type="SMART" id="SM00316"/>
    </source>
</evidence>
<keyword evidence="6" id="KW-0255">Endonuclease</keyword>
<dbReference type="InterPro" id="IPR003029">
    <property type="entry name" value="S1_domain"/>
</dbReference>
<dbReference type="GO" id="GO:0004540">
    <property type="term" value="F:RNA nuclease activity"/>
    <property type="evidence" value="ECO:0007669"/>
    <property type="project" value="InterPro"/>
</dbReference>
<dbReference type="InterPro" id="IPR019307">
    <property type="entry name" value="RNA-bd_AU-1/RNase_E/G"/>
</dbReference>
<dbReference type="SMART" id="SM00316">
    <property type="entry name" value="S1"/>
    <property type="match status" value="1"/>
</dbReference>
<dbReference type="Pfam" id="PF10150">
    <property type="entry name" value="RNase_E_G"/>
    <property type="match status" value="1"/>
</dbReference>
<evidence type="ECO:0000256" key="3">
    <source>
        <dbReference type="ARBA" id="ARBA00022519"/>
    </source>
</evidence>
<keyword evidence="2" id="KW-1003">Cell membrane</keyword>
<dbReference type="GO" id="GO:0004519">
    <property type="term" value="F:endonuclease activity"/>
    <property type="evidence" value="ECO:0007669"/>
    <property type="project" value="UniProtKB-KW"/>
</dbReference>
<evidence type="ECO:0000256" key="1">
    <source>
        <dbReference type="ARBA" id="ARBA00001946"/>
    </source>
</evidence>
<keyword evidence="10" id="KW-0472">Membrane</keyword>
<dbReference type="Proteomes" id="UP001056756">
    <property type="component" value="Chromosome"/>
</dbReference>
<protein>
    <submittedName>
        <fullName evidence="12">Rne/Rng family ribonuclease</fullName>
    </submittedName>
</protein>
<evidence type="ECO:0000313" key="12">
    <source>
        <dbReference type="EMBL" id="URN92905.1"/>
    </source>
</evidence>
<dbReference type="SUPFAM" id="SSF50249">
    <property type="entry name" value="Nucleic acid-binding proteins"/>
    <property type="match status" value="1"/>
</dbReference>
<organism evidence="12 13">
    <name type="scientific">Candidatus Pristimantibacillus lignocellulolyticus</name>
    <dbReference type="NCBI Taxonomy" id="2994561"/>
    <lineage>
        <taxon>Bacteria</taxon>
        <taxon>Bacillati</taxon>
        <taxon>Bacillota</taxon>
        <taxon>Bacilli</taxon>
        <taxon>Bacillales</taxon>
        <taxon>Paenibacillaceae</taxon>
        <taxon>Candidatus Pristimantibacillus</taxon>
    </lineage>
</organism>
<keyword evidence="9" id="KW-0694">RNA-binding</keyword>
<evidence type="ECO:0000256" key="2">
    <source>
        <dbReference type="ARBA" id="ARBA00022475"/>
    </source>
</evidence>
<evidence type="ECO:0000256" key="8">
    <source>
        <dbReference type="ARBA" id="ARBA00022842"/>
    </source>
</evidence>
<accession>A0A9J6ZAN4</accession>
<dbReference type="EMBL" id="CP097899">
    <property type="protein sequence ID" value="URN92905.1"/>
    <property type="molecule type" value="Genomic_DNA"/>
</dbReference>
<keyword evidence="5" id="KW-0479">Metal-binding</keyword>
<dbReference type="Gene3D" id="2.40.50.140">
    <property type="entry name" value="Nucleic acid-binding proteins"/>
    <property type="match status" value="1"/>
</dbReference>
<keyword evidence="4" id="KW-0540">Nuclease</keyword>
<dbReference type="InterPro" id="IPR004659">
    <property type="entry name" value="RNase_E/G"/>
</dbReference>
<evidence type="ECO:0000256" key="5">
    <source>
        <dbReference type="ARBA" id="ARBA00022723"/>
    </source>
</evidence>
<dbReference type="GO" id="GO:0046872">
    <property type="term" value="F:metal ion binding"/>
    <property type="evidence" value="ECO:0007669"/>
    <property type="project" value="UniProtKB-KW"/>
</dbReference>
<keyword evidence="7" id="KW-0378">Hydrolase</keyword>
<evidence type="ECO:0000256" key="9">
    <source>
        <dbReference type="ARBA" id="ARBA00022884"/>
    </source>
</evidence>
<dbReference type="GO" id="GO:0005737">
    <property type="term" value="C:cytoplasm"/>
    <property type="evidence" value="ECO:0007669"/>
    <property type="project" value="TreeGrafter"/>
</dbReference>
<dbReference type="NCBIfam" id="TIGR00757">
    <property type="entry name" value="RNaseEG"/>
    <property type="match status" value="1"/>
</dbReference>
<dbReference type="GO" id="GO:0006364">
    <property type="term" value="P:rRNA processing"/>
    <property type="evidence" value="ECO:0007669"/>
    <property type="project" value="TreeGrafter"/>
</dbReference>
<dbReference type="CDD" id="cd04453">
    <property type="entry name" value="S1_RNase_E"/>
    <property type="match status" value="1"/>
</dbReference>
<dbReference type="PANTHER" id="PTHR30001">
    <property type="entry name" value="RIBONUCLEASE"/>
    <property type="match status" value="1"/>
</dbReference>
<dbReference type="GO" id="GO:0003723">
    <property type="term" value="F:RNA binding"/>
    <property type="evidence" value="ECO:0007669"/>
    <property type="project" value="UniProtKB-KW"/>
</dbReference>
<dbReference type="InterPro" id="IPR012340">
    <property type="entry name" value="NA-bd_OB-fold"/>
</dbReference>
<comment type="cofactor">
    <cofactor evidence="1">
        <name>Mg(2+)</name>
        <dbReference type="ChEBI" id="CHEBI:18420"/>
    </cofactor>
</comment>
<proteinExistence type="predicted"/>
<feature type="domain" description="S1 motif" evidence="11">
    <location>
        <begin position="36"/>
        <end position="116"/>
    </location>
</feature>
<evidence type="ECO:0000256" key="10">
    <source>
        <dbReference type="ARBA" id="ARBA00023136"/>
    </source>
</evidence>
<gene>
    <name evidence="12" type="ORF">NAG76_13745</name>
</gene>
<dbReference type="GO" id="GO:0016787">
    <property type="term" value="F:hydrolase activity"/>
    <property type="evidence" value="ECO:0007669"/>
    <property type="project" value="UniProtKB-KW"/>
</dbReference>
<dbReference type="AlphaFoldDB" id="A0A9J6ZAN4"/>
<reference evidence="12" key="1">
    <citation type="submission" date="2022-05" db="EMBL/GenBank/DDBJ databases">
        <title>Novel bacterial taxa in a minimal lignocellulolytic consortium and its capacity to transform plastics disclosed by genome-resolved metagenomics.</title>
        <authorList>
            <person name="Rodriguez C.A.D."/>
            <person name="Diaz-Garcia L."/>
            <person name="Herrera K."/>
            <person name="Tarazona N.A."/>
            <person name="Sproer C."/>
            <person name="Overmann J."/>
            <person name="Jimenez D.J."/>
        </authorList>
    </citation>
    <scope>NUCLEOTIDE SEQUENCE</scope>
    <source>
        <strain evidence="12">MAG5</strain>
    </source>
</reference>
<evidence type="ECO:0000313" key="13">
    <source>
        <dbReference type="Proteomes" id="UP001056756"/>
    </source>
</evidence>
<keyword evidence="3" id="KW-0997">Cell inner membrane</keyword>